<keyword evidence="2" id="KW-0812">Transmembrane</keyword>
<reference evidence="4" key="1">
    <citation type="journal article" date="2020" name="Stud. Mycol.">
        <title>101 Dothideomycetes genomes: a test case for predicting lifestyles and emergence of pathogens.</title>
        <authorList>
            <person name="Haridas S."/>
            <person name="Albert R."/>
            <person name="Binder M."/>
            <person name="Bloem J."/>
            <person name="Labutti K."/>
            <person name="Salamov A."/>
            <person name="Andreopoulos B."/>
            <person name="Baker S."/>
            <person name="Barry K."/>
            <person name="Bills G."/>
            <person name="Bluhm B."/>
            <person name="Cannon C."/>
            <person name="Castanera R."/>
            <person name="Culley D."/>
            <person name="Daum C."/>
            <person name="Ezra D."/>
            <person name="Gonzalez J."/>
            <person name="Henrissat B."/>
            <person name="Kuo A."/>
            <person name="Liang C."/>
            <person name="Lipzen A."/>
            <person name="Lutzoni F."/>
            <person name="Magnuson J."/>
            <person name="Mondo S."/>
            <person name="Nolan M."/>
            <person name="Ohm R."/>
            <person name="Pangilinan J."/>
            <person name="Park H.-J."/>
            <person name="Ramirez L."/>
            <person name="Alfaro M."/>
            <person name="Sun H."/>
            <person name="Tritt A."/>
            <person name="Yoshinaga Y."/>
            <person name="Zwiers L.-H."/>
            <person name="Turgeon B."/>
            <person name="Goodwin S."/>
            <person name="Spatafora J."/>
            <person name="Crous P."/>
            <person name="Grigoriev I."/>
        </authorList>
    </citation>
    <scope>NUCLEOTIDE SEQUENCE</scope>
    <source>
        <strain evidence="4">CBS 113818</strain>
    </source>
</reference>
<feature type="transmembrane region" description="Helical" evidence="2">
    <location>
        <begin position="69"/>
        <end position="88"/>
    </location>
</feature>
<organism evidence="4 5">
    <name type="scientific">Ophiobolus disseminans</name>
    <dbReference type="NCBI Taxonomy" id="1469910"/>
    <lineage>
        <taxon>Eukaryota</taxon>
        <taxon>Fungi</taxon>
        <taxon>Dikarya</taxon>
        <taxon>Ascomycota</taxon>
        <taxon>Pezizomycotina</taxon>
        <taxon>Dothideomycetes</taxon>
        <taxon>Pleosporomycetidae</taxon>
        <taxon>Pleosporales</taxon>
        <taxon>Pleosporineae</taxon>
        <taxon>Phaeosphaeriaceae</taxon>
        <taxon>Ophiobolus</taxon>
    </lineage>
</organism>
<feature type="active site" evidence="1">
    <location>
        <position position="463"/>
    </location>
</feature>
<evidence type="ECO:0000313" key="4">
    <source>
        <dbReference type="EMBL" id="KAF2821078.1"/>
    </source>
</evidence>
<dbReference type="InterPro" id="IPR001300">
    <property type="entry name" value="Peptidase_C2_calpain_cat"/>
</dbReference>
<feature type="active site" evidence="1">
    <location>
        <position position="491"/>
    </location>
</feature>
<dbReference type="AlphaFoldDB" id="A0A6A6ZJL5"/>
<dbReference type="GO" id="GO:0006508">
    <property type="term" value="P:proteolysis"/>
    <property type="evidence" value="ECO:0007669"/>
    <property type="project" value="UniProtKB-KW"/>
</dbReference>
<dbReference type="GO" id="GO:0004198">
    <property type="term" value="F:calcium-dependent cysteine-type endopeptidase activity"/>
    <property type="evidence" value="ECO:0007669"/>
    <property type="project" value="InterPro"/>
</dbReference>
<proteinExistence type="predicted"/>
<evidence type="ECO:0000256" key="1">
    <source>
        <dbReference type="PROSITE-ProRule" id="PRU00239"/>
    </source>
</evidence>
<dbReference type="EMBL" id="MU006238">
    <property type="protein sequence ID" value="KAF2821078.1"/>
    <property type="molecule type" value="Genomic_DNA"/>
</dbReference>
<dbReference type="Proteomes" id="UP000799424">
    <property type="component" value="Unassembled WGS sequence"/>
</dbReference>
<keyword evidence="2" id="KW-0472">Membrane</keyword>
<feature type="active site" evidence="1">
    <location>
        <position position="228"/>
    </location>
</feature>
<keyword evidence="2" id="KW-1133">Transmembrane helix</keyword>
<keyword evidence="1" id="KW-0645">Protease</keyword>
<gene>
    <name evidence="4" type="ORF">CC86DRAFT_108347</name>
</gene>
<evidence type="ECO:0000256" key="2">
    <source>
        <dbReference type="SAM" id="Phobius"/>
    </source>
</evidence>
<keyword evidence="1" id="KW-0788">Thiol protease</keyword>
<sequence>MGSTYNDSSETVQSCILLIAHRTVMSNQSTAYSKIKEGTNHHGDEDKIGLLNNRPVQPKRKKWSTCVRALIVTGIIILLVLVYLGGLVTEWRLRPLTGRFGNKVIGSQPASSQQSTSNFSGGPALGNIGNLTIPVNDQGTNFNAPTLKNVTGQGGNGSSFFLLGAPPDLKTLTDPTKNPTTPLPNRVDCPFAYRPHLGFDGSMPLGDLIRGDGRIEREDARQGPIGDCGFIAAIIALISTGRQLDLTRAITRVGNSLEVRFKFPVEALFFANKSPLFSTRTDVVKIDDKLPSSTLSSEEQSNKGCGGYLAAYPGLGPSIIPARPVLYVPLLEKAWSKYTDAHPEELRSSLAKENNALGYPGIEGTSPALVMQALTGLQAQSFTRLEPGFDSAFGVRVLLCLLFARPCVLGTPNADTLAGLGVKKEPGPAIVNQGGIIGTNKDRAFYTIIEAETARVLTLVGQHAYALDYENSDIPDGKNKTLENAEVTIINPWQQNANFRDVISEGGSIRMKLKTLIFIMDTVYFVQESQ</sequence>
<dbReference type="SUPFAM" id="SSF54001">
    <property type="entry name" value="Cysteine proteinases"/>
    <property type="match status" value="1"/>
</dbReference>
<keyword evidence="1" id="KW-0378">Hydrolase</keyword>
<evidence type="ECO:0000313" key="5">
    <source>
        <dbReference type="Proteomes" id="UP000799424"/>
    </source>
</evidence>
<keyword evidence="5" id="KW-1185">Reference proteome</keyword>
<dbReference type="OrthoDB" id="3943625at2759"/>
<accession>A0A6A6ZJL5</accession>
<dbReference type="PROSITE" id="PS50203">
    <property type="entry name" value="CALPAIN_CAT"/>
    <property type="match status" value="1"/>
</dbReference>
<feature type="domain" description="Calpain catalytic" evidence="3">
    <location>
        <begin position="217"/>
        <end position="493"/>
    </location>
</feature>
<evidence type="ECO:0000259" key="3">
    <source>
        <dbReference type="PROSITE" id="PS50203"/>
    </source>
</evidence>
<protein>
    <recommendedName>
        <fullName evidence="3">Calpain catalytic domain-containing protein</fullName>
    </recommendedName>
</protein>
<name>A0A6A6ZJL5_9PLEO</name>
<dbReference type="InterPro" id="IPR038765">
    <property type="entry name" value="Papain-like_cys_pep_sf"/>
</dbReference>